<dbReference type="Gene3D" id="3.90.1150.10">
    <property type="entry name" value="Aspartate Aminotransferase, domain 1"/>
    <property type="match status" value="1"/>
</dbReference>
<dbReference type="OrthoDB" id="2020362at2759"/>
<dbReference type="InterPro" id="IPR037029">
    <property type="entry name" value="Alliinase_N_sf"/>
</dbReference>
<keyword evidence="9" id="KW-0406">Ion transport</keyword>
<evidence type="ECO:0000256" key="8">
    <source>
        <dbReference type="ARBA" id="ARBA00022792"/>
    </source>
</evidence>
<keyword evidence="7" id="KW-0375">Hydrogen ion transport</keyword>
<feature type="domain" description="Alliinase C-terminal" evidence="14">
    <location>
        <begin position="290"/>
        <end position="542"/>
    </location>
</feature>
<feature type="coiled-coil region" evidence="12">
    <location>
        <begin position="108"/>
        <end position="142"/>
    </location>
</feature>
<dbReference type="InterPro" id="IPR015421">
    <property type="entry name" value="PyrdxlP-dep_Trfase_major"/>
</dbReference>
<reference evidence="15" key="1">
    <citation type="journal article" date="2017" name="Gigascience">
        <title>The genome draft of coconut (Cocos nucifera).</title>
        <authorList>
            <person name="Xiao Y."/>
            <person name="Xu P."/>
            <person name="Fan H."/>
            <person name="Baudouin L."/>
            <person name="Xia W."/>
            <person name="Bocs S."/>
            <person name="Xu J."/>
            <person name="Li Q."/>
            <person name="Guo A."/>
            <person name="Zhou L."/>
            <person name="Li J."/>
            <person name="Wu Y."/>
            <person name="Ma Z."/>
            <person name="Armero A."/>
            <person name="Issali A.E."/>
            <person name="Liu N."/>
            <person name="Peng M."/>
            <person name="Yang Y."/>
        </authorList>
    </citation>
    <scope>NUCLEOTIDE SEQUENCE</scope>
    <source>
        <tissue evidence="15">Spear leaf of Hainan Tall coconut</tissue>
    </source>
</reference>
<dbReference type="InterPro" id="IPR008689">
    <property type="entry name" value="ATP_synth_F0_dsu_mt"/>
</dbReference>
<evidence type="ECO:0000259" key="13">
    <source>
        <dbReference type="Pfam" id="PF04863"/>
    </source>
</evidence>
<evidence type="ECO:0000256" key="7">
    <source>
        <dbReference type="ARBA" id="ARBA00022781"/>
    </source>
</evidence>
<sequence length="551" mass="62546">MSGSGTKKVVEVAAKATKSIDWDGMAKLLVSEEARKEFTNLRRAFDEVNNALQTKFSQEPEPINWEYYRKGIGSRLVDMYKEAYESIEIPKYVDTVTPEYKPKFDALLVELKEAEQKSLKESERLEKEIVEVQEMKKKISTMTADEYFEKHPELKKNEEALEANFIRYRALFRSPELSWSSGAATEAEAVAALSCSGHGSAFVDGILADGKHVCECNACHRGPDCSEFVQGCAADAESGDPLFLEPYWRQHAASSAVVVAGWHRMSYQTDGDYFISIELEKHIRQLHSHVYRTQTEFFNSRAYEWKGVTSKWVEKLNSSAPNFIEFVTSPNNPDGRMGQPILQGSSVIYDHAYYWPHFSAIKAPADGDLMLFTISKLTGHAGSRFGWAIVKDEGVYKRMLTYLGINTIGVSRDAHLRSLKLLKAVLGEERGSEGSIFEFAFRTMRERWHKLNELVSFSDRFSLQQTRPEYCNYFGKIRDPSPAYAWLKCEEEEDRNCSAVLRAGGIISRAGYKFGADGRYTRLSLLRSQDDFDLLMQRMDALITGGKAKNM</sequence>
<dbReference type="Pfam" id="PF05873">
    <property type="entry name" value="Mt_ATP-synt_D"/>
    <property type="match status" value="1"/>
</dbReference>
<dbReference type="Proteomes" id="UP000797356">
    <property type="component" value="Chromosome 3"/>
</dbReference>
<evidence type="ECO:0000259" key="14">
    <source>
        <dbReference type="Pfam" id="PF04864"/>
    </source>
</evidence>
<keyword evidence="16" id="KW-1185">Reference proteome</keyword>
<feature type="domain" description="Alliinase EGF-like" evidence="13">
    <location>
        <begin position="178"/>
        <end position="232"/>
    </location>
</feature>
<dbReference type="AlphaFoldDB" id="A0A8K0I4P2"/>
<evidence type="ECO:0000256" key="5">
    <source>
        <dbReference type="ARBA" id="ARBA00022448"/>
    </source>
</evidence>
<evidence type="ECO:0000256" key="6">
    <source>
        <dbReference type="ARBA" id="ARBA00022547"/>
    </source>
</evidence>
<keyword evidence="5" id="KW-0813">Transport</keyword>
<evidence type="ECO:0000256" key="12">
    <source>
        <dbReference type="SAM" id="Coils"/>
    </source>
</evidence>
<proteinExistence type="inferred from homology"/>
<comment type="subcellular location">
    <subcellularLocation>
        <location evidence="2">Mitochondrion inner membrane</location>
    </subcellularLocation>
</comment>
<dbReference type="EMBL" id="CM017874">
    <property type="protein sequence ID" value="KAG1335476.1"/>
    <property type="molecule type" value="Genomic_DNA"/>
</dbReference>
<keyword evidence="11" id="KW-0472">Membrane</keyword>
<evidence type="ECO:0000256" key="9">
    <source>
        <dbReference type="ARBA" id="ARBA00023065"/>
    </source>
</evidence>
<dbReference type="GO" id="GO:0016846">
    <property type="term" value="F:carbon-sulfur lyase activity"/>
    <property type="evidence" value="ECO:0007669"/>
    <property type="project" value="InterPro"/>
</dbReference>
<comment type="similarity">
    <text evidence="4">Belongs to the ATPase d subunit family.</text>
</comment>
<comment type="cofactor">
    <cofactor evidence="1">
        <name>pyridoxal 5'-phosphate</name>
        <dbReference type="ChEBI" id="CHEBI:597326"/>
    </cofactor>
</comment>
<dbReference type="SUPFAM" id="SSF161065">
    <property type="entry name" value="ATP synthase D chain-like"/>
    <property type="match status" value="1"/>
</dbReference>
<evidence type="ECO:0000256" key="2">
    <source>
        <dbReference type="ARBA" id="ARBA00004273"/>
    </source>
</evidence>
<evidence type="ECO:0000256" key="10">
    <source>
        <dbReference type="ARBA" id="ARBA00023128"/>
    </source>
</evidence>
<organism evidence="15 16">
    <name type="scientific">Cocos nucifera</name>
    <name type="common">Coconut palm</name>
    <dbReference type="NCBI Taxonomy" id="13894"/>
    <lineage>
        <taxon>Eukaryota</taxon>
        <taxon>Viridiplantae</taxon>
        <taxon>Streptophyta</taxon>
        <taxon>Embryophyta</taxon>
        <taxon>Tracheophyta</taxon>
        <taxon>Spermatophyta</taxon>
        <taxon>Magnoliopsida</taxon>
        <taxon>Liliopsida</taxon>
        <taxon>Arecaceae</taxon>
        <taxon>Arecoideae</taxon>
        <taxon>Cocoseae</taxon>
        <taxon>Attaleinae</taxon>
        <taxon>Cocos</taxon>
    </lineage>
</organism>
<gene>
    <name evidence="15" type="ORF">COCNU_03G015950</name>
</gene>
<evidence type="ECO:0000256" key="1">
    <source>
        <dbReference type="ARBA" id="ARBA00001933"/>
    </source>
</evidence>
<keyword evidence="15" id="KW-0808">Transferase</keyword>
<keyword evidence="15" id="KW-0032">Aminotransferase</keyword>
<dbReference type="SUPFAM" id="SSF53383">
    <property type="entry name" value="PLP-dependent transferases"/>
    <property type="match status" value="1"/>
</dbReference>
<dbReference type="InterPro" id="IPR006947">
    <property type="entry name" value="EGF_alliinase"/>
</dbReference>
<reference evidence="15" key="2">
    <citation type="submission" date="2019-07" db="EMBL/GenBank/DDBJ databases">
        <authorList>
            <person name="Yang Y."/>
            <person name="Bocs S."/>
            <person name="Baudouin L."/>
        </authorList>
    </citation>
    <scope>NUCLEOTIDE SEQUENCE</scope>
    <source>
        <tissue evidence="15">Spear leaf of Hainan Tall coconut</tissue>
    </source>
</reference>
<keyword evidence="8" id="KW-0999">Mitochondrion inner membrane</keyword>
<dbReference type="GO" id="GO:0005743">
    <property type="term" value="C:mitochondrial inner membrane"/>
    <property type="evidence" value="ECO:0007669"/>
    <property type="project" value="UniProtKB-SubCell"/>
</dbReference>
<dbReference type="InterPro" id="IPR036228">
    <property type="entry name" value="ATP_synth_F0_dsu_sf_mt"/>
</dbReference>
<dbReference type="GO" id="GO:0008483">
    <property type="term" value="F:transaminase activity"/>
    <property type="evidence" value="ECO:0007669"/>
    <property type="project" value="UniProtKB-KW"/>
</dbReference>
<comment type="similarity">
    <text evidence="3">Belongs to the alliinase family.</text>
</comment>
<accession>A0A8K0I4P2</accession>
<keyword evidence="6" id="KW-0138">CF(0)</keyword>
<keyword evidence="12" id="KW-0175">Coiled coil</keyword>
<dbReference type="InterPro" id="IPR015422">
    <property type="entry name" value="PyrdxlP-dep_Trfase_small"/>
</dbReference>
<evidence type="ECO:0000313" key="16">
    <source>
        <dbReference type="Proteomes" id="UP000797356"/>
    </source>
</evidence>
<dbReference type="GO" id="GO:0015986">
    <property type="term" value="P:proton motive force-driven ATP synthesis"/>
    <property type="evidence" value="ECO:0007669"/>
    <property type="project" value="InterPro"/>
</dbReference>
<dbReference type="Gene3D" id="3.40.640.10">
    <property type="entry name" value="Type I PLP-dependent aspartate aminotransferase-like (Major domain)"/>
    <property type="match status" value="1"/>
</dbReference>
<name>A0A8K0I4P2_COCNU</name>
<dbReference type="InterPro" id="IPR015424">
    <property type="entry name" value="PyrdxlP-dep_Trfase"/>
</dbReference>
<dbReference type="GO" id="GO:0015078">
    <property type="term" value="F:proton transmembrane transporter activity"/>
    <property type="evidence" value="ECO:0007669"/>
    <property type="project" value="InterPro"/>
</dbReference>
<dbReference type="Gene3D" id="6.10.280.70">
    <property type="match status" value="1"/>
</dbReference>
<dbReference type="Pfam" id="PF04863">
    <property type="entry name" value="EGF_alliinase"/>
    <property type="match status" value="1"/>
</dbReference>
<dbReference type="Gene3D" id="2.10.25.30">
    <property type="entry name" value="EGF-like, alliinase"/>
    <property type="match status" value="1"/>
</dbReference>
<keyword evidence="10" id="KW-0496">Mitochondrion</keyword>
<dbReference type="InterPro" id="IPR006948">
    <property type="entry name" value="Alliinase_C"/>
</dbReference>
<evidence type="ECO:0000256" key="4">
    <source>
        <dbReference type="ARBA" id="ARBA00006842"/>
    </source>
</evidence>
<evidence type="ECO:0000256" key="3">
    <source>
        <dbReference type="ARBA" id="ARBA00006312"/>
    </source>
</evidence>
<dbReference type="PANTHER" id="PTHR12700">
    <property type="entry name" value="ATP SYNTHASE SUBUNIT D, MITOCHONDRIAL"/>
    <property type="match status" value="1"/>
</dbReference>
<dbReference type="GO" id="GO:0045259">
    <property type="term" value="C:proton-transporting ATP synthase complex"/>
    <property type="evidence" value="ECO:0007669"/>
    <property type="project" value="UniProtKB-KW"/>
</dbReference>
<evidence type="ECO:0000256" key="11">
    <source>
        <dbReference type="ARBA" id="ARBA00023136"/>
    </source>
</evidence>
<protein>
    <submittedName>
        <fullName evidence="15">Putative Tryptophan aminotransferase-related protein 4</fullName>
    </submittedName>
</protein>
<dbReference type="Pfam" id="PF04864">
    <property type="entry name" value="Alliinase_C"/>
    <property type="match status" value="1"/>
</dbReference>
<evidence type="ECO:0000313" key="15">
    <source>
        <dbReference type="EMBL" id="KAG1335476.1"/>
    </source>
</evidence>
<comment type="caution">
    <text evidence="15">The sequence shown here is derived from an EMBL/GenBank/DDBJ whole genome shotgun (WGS) entry which is preliminary data.</text>
</comment>